<protein>
    <submittedName>
        <fullName evidence="2">Uncharacterized protein</fullName>
    </submittedName>
</protein>
<feature type="transmembrane region" description="Helical" evidence="1">
    <location>
        <begin position="74"/>
        <end position="97"/>
    </location>
</feature>
<sequence>MGTSQYTTSGDSFARFGGDMSSRGTSSYDGSVSTQGARVRLLEDGTLVQASPGGFGGKNFGAYPTSARHGRRSVGMVIAFIVVIVLIGVGVVGVVVARSMRTPEAQVQRYLDLLSSGQASAASKMVDPGIPSEQRVFLTDEVLGATPNRLIVEKIVDMNEGSSSSLHQVKATMSVRGERFSQTFRVVKRAPTLGFFDNWEIRDPLITRIYVTGRNVEGMTVGNVQATAPLTIDGSVRWALLAFYPGTYNLEPELSSEYVTADSVEVVAKGNDGRPEGSEVMDVVVTTEYTQDIREAALAAITEKTHSCVTPPGNLDRDCPVPLQSRNLAVLEVQFEPVSVETVDYEPNKFQSDLSFLIRPNTSGGSLRSVPAVAIASLRLDESASLILDADGKPTFDVSIEKTVSTGC</sequence>
<gene>
    <name evidence="2" type="ORF">HXK09_05855</name>
</gene>
<evidence type="ECO:0000256" key="1">
    <source>
        <dbReference type="SAM" id="Phobius"/>
    </source>
</evidence>
<evidence type="ECO:0000313" key="2">
    <source>
        <dbReference type="EMBL" id="MBF0966666.1"/>
    </source>
</evidence>
<accession>A0A929RQA2</accession>
<proteinExistence type="predicted"/>
<reference evidence="2" key="1">
    <citation type="submission" date="2020-04" db="EMBL/GenBank/DDBJ databases">
        <title>Deep metagenomics examines the oral microbiome during advanced dental caries in children, revealing novel taxa and co-occurrences with host molecules.</title>
        <authorList>
            <person name="Baker J.L."/>
            <person name="Morton J.T."/>
            <person name="Dinis M."/>
            <person name="Alvarez R."/>
            <person name="Tran N.C."/>
            <person name="Knight R."/>
            <person name="Edlund A."/>
        </authorList>
    </citation>
    <scope>NUCLEOTIDE SEQUENCE</scope>
    <source>
        <strain evidence="2">JCVI_30_bin.13</strain>
    </source>
</reference>
<name>A0A929RQA2_9ACTO</name>
<keyword evidence="1" id="KW-0812">Transmembrane</keyword>
<dbReference type="EMBL" id="JABZGF010000169">
    <property type="protein sequence ID" value="MBF0966666.1"/>
    <property type="molecule type" value="Genomic_DNA"/>
</dbReference>
<dbReference type="Proteomes" id="UP000759246">
    <property type="component" value="Unassembled WGS sequence"/>
</dbReference>
<dbReference type="AlphaFoldDB" id="A0A929RQA2"/>
<organism evidence="2 3">
    <name type="scientific">Actinomyces bouchesdurhonensis</name>
    <dbReference type="NCBI Taxonomy" id="1852361"/>
    <lineage>
        <taxon>Bacteria</taxon>
        <taxon>Bacillati</taxon>
        <taxon>Actinomycetota</taxon>
        <taxon>Actinomycetes</taxon>
        <taxon>Actinomycetales</taxon>
        <taxon>Actinomycetaceae</taxon>
        <taxon>Actinomyces</taxon>
    </lineage>
</organism>
<keyword evidence="1" id="KW-1133">Transmembrane helix</keyword>
<evidence type="ECO:0000313" key="3">
    <source>
        <dbReference type="Proteomes" id="UP000759246"/>
    </source>
</evidence>
<comment type="caution">
    <text evidence="2">The sequence shown here is derived from an EMBL/GenBank/DDBJ whole genome shotgun (WGS) entry which is preliminary data.</text>
</comment>
<keyword evidence="1" id="KW-0472">Membrane</keyword>